<feature type="non-terminal residue" evidence="3">
    <location>
        <position position="1"/>
    </location>
</feature>
<dbReference type="EMBL" id="VGJX01000232">
    <property type="protein sequence ID" value="MBM3274492.1"/>
    <property type="molecule type" value="Genomic_DNA"/>
</dbReference>
<dbReference type="GO" id="GO:0006749">
    <property type="term" value="P:glutathione metabolic process"/>
    <property type="evidence" value="ECO:0007669"/>
    <property type="project" value="TreeGrafter"/>
</dbReference>
<dbReference type="AlphaFoldDB" id="A0A937X489"/>
<evidence type="ECO:0000313" key="4">
    <source>
        <dbReference type="Proteomes" id="UP000703893"/>
    </source>
</evidence>
<feature type="domain" description="Hydantoinase/oxoprolinase N-terminal" evidence="2">
    <location>
        <begin position="6"/>
        <end position="152"/>
    </location>
</feature>
<gene>
    <name evidence="3" type="ORF">FJZ00_05030</name>
</gene>
<accession>A0A937X489</accession>
<dbReference type="InterPro" id="IPR043129">
    <property type="entry name" value="ATPase_NBD"/>
</dbReference>
<evidence type="ECO:0000313" key="3">
    <source>
        <dbReference type="EMBL" id="MBM3274492.1"/>
    </source>
</evidence>
<dbReference type="PANTHER" id="PTHR11365">
    <property type="entry name" value="5-OXOPROLINASE RELATED"/>
    <property type="match status" value="1"/>
</dbReference>
<comment type="caution">
    <text evidence="3">The sequence shown here is derived from an EMBL/GenBank/DDBJ whole genome shotgun (WGS) entry which is preliminary data.</text>
</comment>
<dbReference type="GO" id="GO:0005829">
    <property type="term" value="C:cytosol"/>
    <property type="evidence" value="ECO:0007669"/>
    <property type="project" value="TreeGrafter"/>
</dbReference>
<dbReference type="PANTHER" id="PTHR11365:SF23">
    <property type="entry name" value="HYPOTHETICAL 5-OXOPROLINASE (EUROFUNG)-RELATED"/>
    <property type="match status" value="1"/>
</dbReference>
<organism evidence="3 4">
    <name type="scientific">Candidatus Tanganyikabacteria bacterium</name>
    <dbReference type="NCBI Taxonomy" id="2961651"/>
    <lineage>
        <taxon>Bacteria</taxon>
        <taxon>Bacillati</taxon>
        <taxon>Candidatus Sericytochromatia</taxon>
        <taxon>Candidatus Tanganyikabacteria</taxon>
    </lineage>
</organism>
<dbReference type="Pfam" id="PF05378">
    <property type="entry name" value="Hydant_A_N"/>
    <property type="match status" value="1"/>
</dbReference>
<dbReference type="GO" id="GO:0017168">
    <property type="term" value="F:5-oxoprolinase (ATP-hydrolyzing) activity"/>
    <property type="evidence" value="ECO:0007669"/>
    <property type="project" value="TreeGrafter"/>
</dbReference>
<dbReference type="Proteomes" id="UP000703893">
    <property type="component" value="Unassembled WGS sequence"/>
</dbReference>
<protein>
    <submittedName>
        <fullName evidence="3">Hydantoinase/oxoprolinase family protein</fullName>
    </submittedName>
</protein>
<name>A0A937X489_9BACT</name>
<dbReference type="InterPro" id="IPR045079">
    <property type="entry name" value="Oxoprolinase-like"/>
</dbReference>
<evidence type="ECO:0000259" key="2">
    <source>
        <dbReference type="Pfam" id="PF05378"/>
    </source>
</evidence>
<evidence type="ECO:0000259" key="1">
    <source>
        <dbReference type="Pfam" id="PF01968"/>
    </source>
</evidence>
<dbReference type="Pfam" id="PF01968">
    <property type="entry name" value="Hydantoinase_A"/>
    <property type="match status" value="1"/>
</dbReference>
<proteinExistence type="predicted"/>
<dbReference type="InterPro" id="IPR008040">
    <property type="entry name" value="Hydant_A_N"/>
</dbReference>
<dbReference type="SUPFAM" id="SSF53067">
    <property type="entry name" value="Actin-like ATPase domain"/>
    <property type="match status" value="1"/>
</dbReference>
<feature type="domain" description="Hydantoinase A/oxoprolinase" evidence="1">
    <location>
        <begin position="171"/>
        <end position="477"/>
    </location>
</feature>
<sequence>SLAIIGRVKVPTTHAALEGVAAGIVQALRKLLEVAALRPEEIALIAHSTTQATNALLEGDVAAVGIIGMGRGPDAWLSRRATKVGAIPLAPGHALRTFHRFIDVGLGFSEDAVRHAVTDLVSAGAQAFVVSAAFGVDDVTLEERAVAAIRAEGRLACAGHEISQLYGLRNRTRTAVLNASMLPKMIETADMTERSVRDAGITAPLMIMRSDGGVMALDEMRRRPILTMLSGPAAGVAAAMMYVKLSDGIFLEVGGTSTDISAIRNGKAQVRAAELGGHRLYVRTLDVRTVGVAGGSMARVRAGRVYAVGPRSAHIAGLSYAAFPKAEMKVGEVTIISPRPGDPEEYVAIRTGKDITHTVTTTCAANFAGLVPAGDAADGNREQARIALERVAKMLGGTAEDVGEAMLSAAAAVCQPVVERLIGDYKLDRHLVTLMGGGGGASAIVPYLAREMGLRHVVAENADVISAIGVALAMVRETLERTVISPTNEDLLRIRRDAEAAVLRLGAAQGTIEIQIEIDAQKNVVRATASGATELRTRDLGAAEVPLAQVRDLVARSVGESPDQVSKLAETEGLAVWGADLKDIRLGGLWKSRRTALRVVDKDGVIRLQTNRGALRTTRAGQVVDDLRGFLEMHAKYGDGGKEIPDCFVLRGRKILDLTGLLNAEQVVSLANADLEGVNPDEPIVVVGSLRG</sequence>
<reference evidence="3 4" key="1">
    <citation type="submission" date="2019-03" db="EMBL/GenBank/DDBJ databases">
        <title>Lake Tanganyika Metagenome-Assembled Genomes (MAGs).</title>
        <authorList>
            <person name="Tran P."/>
        </authorList>
    </citation>
    <scope>NUCLEOTIDE SEQUENCE [LARGE SCALE GENOMIC DNA]</scope>
    <source>
        <strain evidence="3">K_DeepCast_65m_m2_236</strain>
    </source>
</reference>
<dbReference type="InterPro" id="IPR002821">
    <property type="entry name" value="Hydantoinase_A"/>
</dbReference>